<comment type="caution">
    <text evidence="2">The sequence shown here is derived from an EMBL/GenBank/DDBJ whole genome shotgun (WGS) entry which is preliminary data.</text>
</comment>
<keyword evidence="3" id="KW-1185">Reference proteome</keyword>
<dbReference type="OrthoDB" id="3629090at2"/>
<name>A0A660L0L9_9ACTN</name>
<feature type="compositionally biased region" description="Basic and acidic residues" evidence="1">
    <location>
        <begin position="1"/>
        <end position="15"/>
    </location>
</feature>
<dbReference type="RefSeq" id="WP_121255001.1">
    <property type="nucleotide sequence ID" value="NZ_RBIL01000002.1"/>
</dbReference>
<accession>A0A660L0L9</accession>
<dbReference type="Proteomes" id="UP000278962">
    <property type="component" value="Unassembled WGS sequence"/>
</dbReference>
<gene>
    <name evidence="2" type="ORF">C8N24_4901</name>
</gene>
<protein>
    <submittedName>
        <fullName evidence="2">Uncharacterized protein</fullName>
    </submittedName>
</protein>
<reference evidence="2 3" key="1">
    <citation type="submission" date="2018-10" db="EMBL/GenBank/DDBJ databases">
        <title>Genomic Encyclopedia of Archaeal and Bacterial Type Strains, Phase II (KMG-II): from individual species to whole genera.</title>
        <authorList>
            <person name="Goeker M."/>
        </authorList>
    </citation>
    <scope>NUCLEOTIDE SEQUENCE [LARGE SCALE GENOMIC DNA]</scope>
    <source>
        <strain evidence="2 3">DSM 14954</strain>
    </source>
</reference>
<evidence type="ECO:0000256" key="1">
    <source>
        <dbReference type="SAM" id="MobiDB-lite"/>
    </source>
</evidence>
<dbReference type="EMBL" id="RBIL01000002">
    <property type="protein sequence ID" value="RKQ86885.1"/>
    <property type="molecule type" value="Genomic_DNA"/>
</dbReference>
<organism evidence="2 3">
    <name type="scientific">Solirubrobacter pauli</name>
    <dbReference type="NCBI Taxonomy" id="166793"/>
    <lineage>
        <taxon>Bacteria</taxon>
        <taxon>Bacillati</taxon>
        <taxon>Actinomycetota</taxon>
        <taxon>Thermoleophilia</taxon>
        <taxon>Solirubrobacterales</taxon>
        <taxon>Solirubrobacteraceae</taxon>
        <taxon>Solirubrobacter</taxon>
    </lineage>
</organism>
<feature type="region of interest" description="Disordered" evidence="1">
    <location>
        <begin position="1"/>
        <end position="24"/>
    </location>
</feature>
<evidence type="ECO:0000313" key="2">
    <source>
        <dbReference type="EMBL" id="RKQ86885.1"/>
    </source>
</evidence>
<dbReference type="AlphaFoldDB" id="A0A660L0L9"/>
<proteinExistence type="predicted"/>
<evidence type="ECO:0000313" key="3">
    <source>
        <dbReference type="Proteomes" id="UP000278962"/>
    </source>
</evidence>
<sequence>MTDRDRLDDLLRAEDGDPGCDAGVPIMDEYVELELRGEDPSERFPGTTIHLRVCRGCRADHDGLLEAARLLGDVDPE</sequence>